<protein>
    <submittedName>
        <fullName evidence="1">Uncharacterized protein</fullName>
    </submittedName>
</protein>
<name>A0ABU4LDM2_9ACTN</name>
<keyword evidence="2" id="KW-1185">Reference proteome</keyword>
<accession>A0ABU4LDM2</accession>
<evidence type="ECO:0000313" key="2">
    <source>
        <dbReference type="Proteomes" id="UP001271723"/>
    </source>
</evidence>
<dbReference type="Proteomes" id="UP001271723">
    <property type="component" value="Unassembled WGS sequence"/>
</dbReference>
<proteinExistence type="predicted"/>
<organism evidence="1 2">
    <name type="scientific">Streptomyces griseiscabiei</name>
    <dbReference type="NCBI Taxonomy" id="2993540"/>
    <lineage>
        <taxon>Bacteria</taxon>
        <taxon>Bacillati</taxon>
        <taxon>Actinomycetota</taxon>
        <taxon>Actinomycetes</taxon>
        <taxon>Kitasatosporales</taxon>
        <taxon>Streptomycetaceae</taxon>
        <taxon>Streptomyces</taxon>
    </lineage>
</organism>
<evidence type="ECO:0000313" key="1">
    <source>
        <dbReference type="EMBL" id="MDX2913872.1"/>
    </source>
</evidence>
<dbReference type="RefSeq" id="WP_060880351.1">
    <property type="nucleotide sequence ID" value="NZ_JAGJBZ010000005.1"/>
</dbReference>
<gene>
    <name evidence="1" type="ORF">PV517_35035</name>
</gene>
<sequence length="69" mass="7402">MPADLQHLAERRAYLVRQLMASSENLPTLSSGPDRADADYARTLLAADIAALEGALLAGIADPEHRHGH</sequence>
<comment type="caution">
    <text evidence="1">The sequence shown here is derived from an EMBL/GenBank/DDBJ whole genome shotgun (WGS) entry which is preliminary data.</text>
</comment>
<reference evidence="1 2" key="1">
    <citation type="journal article" date="2023" name="Microb. Genom.">
        <title>Mesoterricola silvestris gen. nov., sp. nov., Mesoterricola sediminis sp. nov., Geothrix oryzae sp. nov., Geothrix edaphica sp. nov., Geothrix rubra sp. nov., and Geothrix limicola sp. nov., six novel members of Acidobacteriota isolated from soils.</title>
        <authorList>
            <person name="Weisberg A.J."/>
            <person name="Pearce E."/>
            <person name="Kramer C.G."/>
            <person name="Chang J.H."/>
            <person name="Clarke C.R."/>
        </authorList>
    </citation>
    <scope>NUCLEOTIDE SEQUENCE [LARGE SCALE GENOMIC DNA]</scope>
    <source>
        <strain evidence="1 2">NRRL_B-2795</strain>
    </source>
</reference>
<dbReference type="EMBL" id="JARAVY010000017">
    <property type="protein sequence ID" value="MDX2913872.1"/>
    <property type="molecule type" value="Genomic_DNA"/>
</dbReference>